<evidence type="ECO:0000256" key="5">
    <source>
        <dbReference type="ARBA" id="ARBA00022737"/>
    </source>
</evidence>
<name>A0ABU6XMU4_9FABA</name>
<dbReference type="InterPro" id="IPR044677">
    <property type="entry name" value="SLC25A3/Pic2/Mir1-like"/>
</dbReference>
<evidence type="ECO:0000256" key="1">
    <source>
        <dbReference type="ARBA" id="ARBA00004448"/>
    </source>
</evidence>
<proteinExistence type="inferred from homology"/>
<evidence type="ECO:0000256" key="2">
    <source>
        <dbReference type="ARBA" id="ARBA00006375"/>
    </source>
</evidence>
<dbReference type="PANTHER" id="PTHR45671">
    <property type="entry name" value="SOLUTE CARRIER FAMILY 25 (MITOCHONDRIAL CARRIER PHOSPHATE CARRIER), MEMBER 3, LIKE-RELATED-RELATED"/>
    <property type="match status" value="1"/>
</dbReference>
<keyword evidence="6" id="KW-0999">Mitochondrion inner membrane</keyword>
<evidence type="ECO:0000313" key="12">
    <source>
        <dbReference type="EMBL" id="MED6199186.1"/>
    </source>
</evidence>
<feature type="chain" id="PRO_5046119497" evidence="11">
    <location>
        <begin position="19"/>
        <end position="201"/>
    </location>
</feature>
<keyword evidence="13" id="KW-1185">Reference proteome</keyword>
<evidence type="ECO:0000256" key="11">
    <source>
        <dbReference type="SAM" id="SignalP"/>
    </source>
</evidence>
<organism evidence="12 13">
    <name type="scientific">Stylosanthes scabra</name>
    <dbReference type="NCBI Taxonomy" id="79078"/>
    <lineage>
        <taxon>Eukaryota</taxon>
        <taxon>Viridiplantae</taxon>
        <taxon>Streptophyta</taxon>
        <taxon>Embryophyta</taxon>
        <taxon>Tracheophyta</taxon>
        <taxon>Spermatophyta</taxon>
        <taxon>Magnoliopsida</taxon>
        <taxon>eudicotyledons</taxon>
        <taxon>Gunneridae</taxon>
        <taxon>Pentapetalae</taxon>
        <taxon>rosids</taxon>
        <taxon>fabids</taxon>
        <taxon>Fabales</taxon>
        <taxon>Fabaceae</taxon>
        <taxon>Papilionoideae</taxon>
        <taxon>50 kb inversion clade</taxon>
        <taxon>dalbergioids sensu lato</taxon>
        <taxon>Dalbergieae</taxon>
        <taxon>Pterocarpus clade</taxon>
        <taxon>Stylosanthes</taxon>
    </lineage>
</organism>
<evidence type="ECO:0000256" key="9">
    <source>
        <dbReference type="ARBA" id="ARBA00023136"/>
    </source>
</evidence>
<keyword evidence="3" id="KW-0813">Transport</keyword>
<evidence type="ECO:0000256" key="6">
    <source>
        <dbReference type="ARBA" id="ARBA00022792"/>
    </source>
</evidence>
<keyword evidence="9 10" id="KW-0472">Membrane</keyword>
<comment type="subcellular location">
    <subcellularLocation>
        <location evidence="1">Mitochondrion inner membrane</location>
        <topology evidence="1">Multi-pass membrane protein</topology>
    </subcellularLocation>
</comment>
<feature type="repeat" description="Solcar" evidence="10">
    <location>
        <begin position="2"/>
        <end position="81"/>
    </location>
</feature>
<protein>
    <submittedName>
        <fullName evidence="12">Uncharacterized protein</fullName>
    </submittedName>
</protein>
<comment type="caution">
    <text evidence="12">The sequence shown here is derived from an EMBL/GenBank/DDBJ whole genome shotgun (WGS) entry which is preliminary data.</text>
</comment>
<dbReference type="Gene3D" id="1.50.40.10">
    <property type="entry name" value="Mitochondrial carrier domain"/>
    <property type="match status" value="1"/>
</dbReference>
<evidence type="ECO:0000256" key="8">
    <source>
        <dbReference type="ARBA" id="ARBA00023128"/>
    </source>
</evidence>
<keyword evidence="8" id="KW-0496">Mitochondrion</keyword>
<accession>A0ABU6XMU4</accession>
<feature type="signal peptide" evidence="11">
    <location>
        <begin position="1"/>
        <end position="18"/>
    </location>
</feature>
<dbReference type="Proteomes" id="UP001341840">
    <property type="component" value="Unassembled WGS sequence"/>
</dbReference>
<keyword evidence="7" id="KW-1133">Transmembrane helix</keyword>
<dbReference type="PROSITE" id="PS50920">
    <property type="entry name" value="SOLCAR"/>
    <property type="match status" value="1"/>
</dbReference>
<dbReference type="InterPro" id="IPR023395">
    <property type="entry name" value="MCP_dom_sf"/>
</dbReference>
<comment type="similarity">
    <text evidence="2">Belongs to the mitochondrial carrier (TC 2.A.29) family.</text>
</comment>
<dbReference type="InterPro" id="IPR018108">
    <property type="entry name" value="MCP_transmembrane"/>
</dbReference>
<evidence type="ECO:0000256" key="3">
    <source>
        <dbReference type="ARBA" id="ARBA00022448"/>
    </source>
</evidence>
<dbReference type="PANTHER" id="PTHR45671:SF14">
    <property type="entry name" value="PHOSPHATE CARRIER PROTEIN"/>
    <property type="match status" value="1"/>
</dbReference>
<gene>
    <name evidence="12" type="ORF">PIB30_073545</name>
</gene>
<keyword evidence="11" id="KW-0732">Signal</keyword>
<keyword evidence="4 10" id="KW-0812">Transmembrane</keyword>
<evidence type="ECO:0000313" key="13">
    <source>
        <dbReference type="Proteomes" id="UP001341840"/>
    </source>
</evidence>
<dbReference type="SUPFAM" id="SSF103506">
    <property type="entry name" value="Mitochondrial carrier"/>
    <property type="match status" value="1"/>
</dbReference>
<evidence type="ECO:0000256" key="7">
    <source>
        <dbReference type="ARBA" id="ARBA00022989"/>
    </source>
</evidence>
<sequence>MVMLLWTCIAGYAAGSVGSLISNPADNIVSAIYNRKADSFMLAIEKIGFANLFTRSLPIRLLLVGPSITLQWFFYDTIKVLGGLEPSLPKTDCFEVYALVPGLLREEIEVMAQDAMASGVVSSIAALNLRLDTLSAELPVEFSIPNYRLKNSVGNFVGNTETELATKTMSQGIESIPWNLKLLIWLRISFELTRRKGESIL</sequence>
<evidence type="ECO:0000256" key="10">
    <source>
        <dbReference type="PROSITE-ProRule" id="PRU00282"/>
    </source>
</evidence>
<evidence type="ECO:0000256" key="4">
    <source>
        <dbReference type="ARBA" id="ARBA00022692"/>
    </source>
</evidence>
<reference evidence="12 13" key="1">
    <citation type="journal article" date="2023" name="Plants (Basel)">
        <title>Bridging the Gap: Combining Genomics and Transcriptomics Approaches to Understand Stylosanthes scabra, an Orphan Legume from the Brazilian Caatinga.</title>
        <authorList>
            <person name="Ferreira-Neto J.R.C."/>
            <person name="da Silva M.D."/>
            <person name="Binneck E."/>
            <person name="de Melo N.F."/>
            <person name="da Silva R.H."/>
            <person name="de Melo A.L.T.M."/>
            <person name="Pandolfi V."/>
            <person name="Bustamante F.O."/>
            <person name="Brasileiro-Vidal A.C."/>
            <person name="Benko-Iseppon A.M."/>
        </authorList>
    </citation>
    <scope>NUCLEOTIDE SEQUENCE [LARGE SCALE GENOMIC DNA]</scope>
    <source>
        <tissue evidence="12">Leaves</tissue>
    </source>
</reference>
<keyword evidence="5" id="KW-0677">Repeat</keyword>
<dbReference type="EMBL" id="JASCZI010212343">
    <property type="protein sequence ID" value="MED6199186.1"/>
    <property type="molecule type" value="Genomic_DNA"/>
</dbReference>